<comment type="caution">
    <text evidence="1">The sequence shown here is derived from an EMBL/GenBank/DDBJ whole genome shotgun (WGS) entry which is preliminary data.</text>
</comment>
<organism evidence="1 2">
    <name type="scientific">Symbiodinium natans</name>
    <dbReference type="NCBI Taxonomy" id="878477"/>
    <lineage>
        <taxon>Eukaryota</taxon>
        <taxon>Sar</taxon>
        <taxon>Alveolata</taxon>
        <taxon>Dinophyceae</taxon>
        <taxon>Suessiales</taxon>
        <taxon>Symbiodiniaceae</taxon>
        <taxon>Symbiodinium</taxon>
    </lineage>
</organism>
<sequence length="515" mass="55555">MNPLNARSAMLSASHGFRTVPRLRLALPPYGHGPPPPQPGAGSESSESVRLCEACAAAAVAAFRVSSRVARQKLRSRHQACRACRISAEELGLPKAVARALDLVGPDEDLLIAGCTGACVRRRGDSFVEQEDGLAGVEPGSVGHVASAEMLPTPDIAPAQLLSWVRQAVQALRDGGTLLLTSFWSPGGPLKPLLTLPELRLEVCVRPPDEDNGPVWTYICTRLSSPSTLPCRAMQVLLEAGPPALKAWAPNPEEALFEYNEIFCSRCYGPSPLEAPAWAGLPLARLEEGRPQPFVVVDAGMNLGVFELYLQQLAAVPVTSLAFEPAPDVFQLAVQTCREAGIHVVEHYEMPAGPLQLRDKPGLQVHAFQMALSDMPGTLGFTHFPDSPANSALNRHAPRDRWREGCVPDSVEFQVPCCRLSQALLALDAPTGAAVFLKGDVEGAEVDLLKGLDDEHWAWICGLAVEAAESRHELMELCRKHGFGEKLLEQKQPSPDGDTSRTDTEALHMIFAARD</sequence>
<evidence type="ECO:0000313" key="2">
    <source>
        <dbReference type="Proteomes" id="UP000604046"/>
    </source>
</evidence>
<dbReference type="InterPro" id="IPR006342">
    <property type="entry name" value="FkbM_mtfrase"/>
</dbReference>
<dbReference type="OrthoDB" id="5835829at2759"/>
<dbReference type="SUPFAM" id="SSF53335">
    <property type="entry name" value="S-adenosyl-L-methionine-dependent methyltransferases"/>
    <property type="match status" value="1"/>
</dbReference>
<dbReference type="NCBIfam" id="TIGR01444">
    <property type="entry name" value="fkbM_fam"/>
    <property type="match status" value="1"/>
</dbReference>
<dbReference type="Gene3D" id="3.40.50.150">
    <property type="entry name" value="Vaccinia Virus protein VP39"/>
    <property type="match status" value="1"/>
</dbReference>
<reference evidence="1" key="1">
    <citation type="submission" date="2021-02" db="EMBL/GenBank/DDBJ databases">
        <authorList>
            <person name="Dougan E. K."/>
            <person name="Rhodes N."/>
            <person name="Thang M."/>
            <person name="Chan C."/>
        </authorList>
    </citation>
    <scope>NUCLEOTIDE SEQUENCE</scope>
</reference>
<dbReference type="AlphaFoldDB" id="A0A812S478"/>
<protein>
    <submittedName>
        <fullName evidence="1">SdnD protein</fullName>
    </submittedName>
</protein>
<dbReference type="Proteomes" id="UP000604046">
    <property type="component" value="Unassembled WGS sequence"/>
</dbReference>
<keyword evidence="2" id="KW-1185">Reference proteome</keyword>
<accession>A0A812S478</accession>
<dbReference type="EMBL" id="CAJNDS010002398">
    <property type="protein sequence ID" value="CAE7460153.1"/>
    <property type="molecule type" value="Genomic_DNA"/>
</dbReference>
<dbReference type="InterPro" id="IPR029063">
    <property type="entry name" value="SAM-dependent_MTases_sf"/>
</dbReference>
<gene>
    <name evidence="1" type="primary">sdnD</name>
    <name evidence="1" type="ORF">SNAT2548_LOCUS25535</name>
</gene>
<evidence type="ECO:0000313" key="1">
    <source>
        <dbReference type="EMBL" id="CAE7460153.1"/>
    </source>
</evidence>
<name>A0A812S478_9DINO</name>
<proteinExistence type="predicted"/>